<accession>A0AAV4H8Y3</accession>
<evidence type="ECO:0000313" key="2">
    <source>
        <dbReference type="Proteomes" id="UP000762676"/>
    </source>
</evidence>
<name>A0AAV4H8Y3_9GAST</name>
<reference evidence="1 2" key="1">
    <citation type="journal article" date="2021" name="Elife">
        <title>Chloroplast acquisition without the gene transfer in kleptoplastic sea slugs, Plakobranchus ocellatus.</title>
        <authorList>
            <person name="Maeda T."/>
            <person name="Takahashi S."/>
            <person name="Yoshida T."/>
            <person name="Shimamura S."/>
            <person name="Takaki Y."/>
            <person name="Nagai Y."/>
            <person name="Toyoda A."/>
            <person name="Suzuki Y."/>
            <person name="Arimoto A."/>
            <person name="Ishii H."/>
            <person name="Satoh N."/>
            <person name="Nishiyama T."/>
            <person name="Hasebe M."/>
            <person name="Maruyama T."/>
            <person name="Minagawa J."/>
            <person name="Obokata J."/>
            <person name="Shigenobu S."/>
        </authorList>
    </citation>
    <scope>NUCLEOTIDE SEQUENCE [LARGE SCALE GENOMIC DNA]</scope>
</reference>
<sequence length="147" mass="16942">MNEDKAELLACSTDRKASPFSIDHMYIDKDKILFSTKAKNFGVYFGTKLSMTHHINHLARIMFSQGGSFLNEDAVKPLVSTFFLFRLDFCNSLLYGLPMDTLKRLQLVQSNAARLILKKKNRKIDYVLPVFKHSYPGSLYKLEQSIR</sequence>
<gene>
    <name evidence="1" type="ORF">ElyMa_000912300</name>
</gene>
<dbReference type="GO" id="GO:0003964">
    <property type="term" value="F:RNA-directed DNA polymerase activity"/>
    <property type="evidence" value="ECO:0007669"/>
    <property type="project" value="UniProtKB-KW"/>
</dbReference>
<keyword evidence="2" id="KW-1185">Reference proteome</keyword>
<comment type="caution">
    <text evidence="1">The sequence shown here is derived from an EMBL/GenBank/DDBJ whole genome shotgun (WGS) entry which is preliminary data.</text>
</comment>
<organism evidence="1 2">
    <name type="scientific">Elysia marginata</name>
    <dbReference type="NCBI Taxonomy" id="1093978"/>
    <lineage>
        <taxon>Eukaryota</taxon>
        <taxon>Metazoa</taxon>
        <taxon>Spiralia</taxon>
        <taxon>Lophotrochozoa</taxon>
        <taxon>Mollusca</taxon>
        <taxon>Gastropoda</taxon>
        <taxon>Heterobranchia</taxon>
        <taxon>Euthyneura</taxon>
        <taxon>Panpulmonata</taxon>
        <taxon>Sacoglossa</taxon>
        <taxon>Placobranchoidea</taxon>
        <taxon>Plakobranchidae</taxon>
        <taxon>Elysia</taxon>
    </lineage>
</organism>
<keyword evidence="1" id="KW-0808">Transferase</keyword>
<keyword evidence="1" id="KW-0548">Nucleotidyltransferase</keyword>
<dbReference type="Proteomes" id="UP000762676">
    <property type="component" value="Unassembled WGS sequence"/>
</dbReference>
<keyword evidence="1" id="KW-0695">RNA-directed DNA polymerase</keyword>
<protein>
    <submittedName>
        <fullName evidence="1">Reverse transcriptase-like protein</fullName>
    </submittedName>
</protein>
<dbReference type="AlphaFoldDB" id="A0AAV4H8Y3"/>
<evidence type="ECO:0000313" key="1">
    <source>
        <dbReference type="EMBL" id="GFR94184.1"/>
    </source>
</evidence>
<dbReference type="EMBL" id="BMAT01001863">
    <property type="protein sequence ID" value="GFR94184.1"/>
    <property type="molecule type" value="Genomic_DNA"/>
</dbReference>
<proteinExistence type="predicted"/>